<dbReference type="HAMAP" id="MF_00086">
    <property type="entry name" value="S_AdoMet_synth1"/>
    <property type="match status" value="1"/>
</dbReference>
<dbReference type="PROSITE" id="PS00377">
    <property type="entry name" value="ADOMET_SYNTHASE_2"/>
    <property type="match status" value="1"/>
</dbReference>
<dbReference type="InterPro" id="IPR022630">
    <property type="entry name" value="S-AdoMet_synt_C"/>
</dbReference>
<keyword evidence="6 11" id="KW-0547">Nucleotide-binding</keyword>
<evidence type="ECO:0000256" key="7">
    <source>
        <dbReference type="ARBA" id="ARBA00022840"/>
    </source>
</evidence>
<comment type="pathway">
    <text evidence="1 11">Amino-acid biosynthesis; S-adenosyl-L-methionine biosynthesis; S-adenosyl-L-methionine from L-methionine: step 1/1.</text>
</comment>
<comment type="similarity">
    <text evidence="2 12">Belongs to the AdoMet synthase family.</text>
</comment>
<dbReference type="FunFam" id="3.30.300.10:FF:000004">
    <property type="entry name" value="S-adenosylmethionine synthase"/>
    <property type="match status" value="1"/>
</dbReference>
<evidence type="ECO:0000256" key="4">
    <source>
        <dbReference type="ARBA" id="ARBA00022679"/>
    </source>
</evidence>
<protein>
    <recommendedName>
        <fullName evidence="11">S-adenosylmethionine synthase</fullName>
        <ecNumber evidence="11">2.5.1.6</ecNumber>
    </recommendedName>
</protein>
<dbReference type="PROSITE" id="PS00376">
    <property type="entry name" value="ADOMET_SYNTHASE_1"/>
    <property type="match status" value="1"/>
</dbReference>
<dbReference type="UniPathway" id="UPA00315">
    <property type="reaction ID" value="UER00080"/>
</dbReference>
<keyword evidence="7 11" id="KW-0067">ATP-binding</keyword>
<evidence type="ECO:0000256" key="2">
    <source>
        <dbReference type="ARBA" id="ARBA00009685"/>
    </source>
</evidence>
<dbReference type="Pfam" id="PF00438">
    <property type="entry name" value="S-AdoMet_synt_N"/>
    <property type="match status" value="1"/>
</dbReference>
<dbReference type="GO" id="GO:0046872">
    <property type="term" value="F:metal ion binding"/>
    <property type="evidence" value="ECO:0007669"/>
    <property type="project" value="UniProtKB-KW"/>
</dbReference>
<evidence type="ECO:0000256" key="12">
    <source>
        <dbReference type="RuleBase" id="RU004462"/>
    </source>
</evidence>
<dbReference type="GO" id="GO:0006555">
    <property type="term" value="P:methionine metabolic process"/>
    <property type="evidence" value="ECO:0007669"/>
    <property type="project" value="UniProtKB-ARBA"/>
</dbReference>
<dbReference type="FunFam" id="3.30.300.10:FF:000003">
    <property type="entry name" value="S-adenosylmethionine synthase"/>
    <property type="match status" value="1"/>
</dbReference>
<accession>A0A2Z6SGF8</accession>
<name>A0A2Z6SGF8_9GLOM</name>
<evidence type="ECO:0000256" key="5">
    <source>
        <dbReference type="ARBA" id="ARBA00022723"/>
    </source>
</evidence>
<dbReference type="GO" id="GO:0005524">
    <property type="term" value="F:ATP binding"/>
    <property type="evidence" value="ECO:0007669"/>
    <property type="project" value="UniProtKB-KW"/>
</dbReference>
<dbReference type="EMBL" id="BEXD01004270">
    <property type="protein sequence ID" value="GBC09102.1"/>
    <property type="molecule type" value="Genomic_DNA"/>
</dbReference>
<evidence type="ECO:0000256" key="9">
    <source>
        <dbReference type="ARBA" id="ARBA00022958"/>
    </source>
</evidence>
<evidence type="ECO:0000256" key="11">
    <source>
        <dbReference type="RuleBase" id="RU000541"/>
    </source>
</evidence>
<evidence type="ECO:0000313" key="16">
    <source>
        <dbReference type="EMBL" id="GBC09102.1"/>
    </source>
</evidence>
<reference evidence="17" key="2">
    <citation type="submission" date="2019-10" db="EMBL/GenBank/DDBJ databases">
        <title>Conservation and host-specific expression of non-tandemly repeated heterogenous ribosome RNA gene in arbuscular mycorrhizal fungi.</title>
        <authorList>
            <person name="Maeda T."/>
            <person name="Kobayashi Y."/>
            <person name="Nakagawa T."/>
            <person name="Ezawa T."/>
            <person name="Yamaguchi K."/>
            <person name="Bino T."/>
            <person name="Nishimoto Y."/>
            <person name="Shigenobu S."/>
            <person name="Kawaguchi M."/>
        </authorList>
    </citation>
    <scope>NUCLEOTIDE SEQUENCE</scope>
    <source>
        <strain evidence="17">HR1</strain>
    </source>
</reference>
<keyword evidence="3 11" id="KW-0554">One-carbon metabolism</keyword>
<evidence type="ECO:0000313" key="17">
    <source>
        <dbReference type="EMBL" id="GES86060.1"/>
    </source>
</evidence>
<dbReference type="PIRSF" id="PIRSF000497">
    <property type="entry name" value="MAT"/>
    <property type="match status" value="1"/>
</dbReference>
<dbReference type="GO" id="GO:0004478">
    <property type="term" value="F:methionine adenosyltransferase activity"/>
    <property type="evidence" value="ECO:0007669"/>
    <property type="project" value="UniProtKB-EC"/>
</dbReference>
<keyword evidence="18" id="KW-1185">Reference proteome</keyword>
<dbReference type="Gene3D" id="3.30.300.10">
    <property type="match status" value="3"/>
</dbReference>
<dbReference type="Pfam" id="PF02772">
    <property type="entry name" value="S-AdoMet_synt_M"/>
    <property type="match status" value="1"/>
</dbReference>
<dbReference type="InterPro" id="IPR022631">
    <property type="entry name" value="ADOMET_SYNTHASE_CS"/>
</dbReference>
<feature type="domain" description="S-adenosylmethionine synthetase C-terminal" evidence="15">
    <location>
        <begin position="242"/>
        <end position="382"/>
    </location>
</feature>
<dbReference type="EC" id="2.5.1.6" evidence="11"/>
<evidence type="ECO:0000313" key="18">
    <source>
        <dbReference type="Proteomes" id="UP000247702"/>
    </source>
</evidence>
<evidence type="ECO:0000256" key="3">
    <source>
        <dbReference type="ARBA" id="ARBA00022563"/>
    </source>
</evidence>
<dbReference type="NCBIfam" id="TIGR01034">
    <property type="entry name" value="metK"/>
    <property type="match status" value="1"/>
</dbReference>
<dbReference type="Pfam" id="PF02773">
    <property type="entry name" value="S-AdoMet_synt_C"/>
    <property type="match status" value="1"/>
</dbReference>
<comment type="cofactor">
    <cofactor evidence="11">
        <name>K(+)</name>
        <dbReference type="ChEBI" id="CHEBI:29103"/>
    </cofactor>
    <text evidence="11">Binds 1 potassium ion per subunit. The potassium ion interacts primarily with the substrate.</text>
</comment>
<evidence type="ECO:0000256" key="6">
    <source>
        <dbReference type="ARBA" id="ARBA00022741"/>
    </source>
</evidence>
<dbReference type="InterPro" id="IPR022636">
    <property type="entry name" value="S-AdoMet_synthetase_sfam"/>
</dbReference>
<dbReference type="PANTHER" id="PTHR11964">
    <property type="entry name" value="S-ADENOSYLMETHIONINE SYNTHETASE"/>
    <property type="match status" value="1"/>
</dbReference>
<dbReference type="FunFam" id="3.30.300.10:FF:000001">
    <property type="entry name" value="S-adenosylmethionine synthase"/>
    <property type="match status" value="1"/>
</dbReference>
<dbReference type="GO" id="GO:0006730">
    <property type="term" value="P:one-carbon metabolic process"/>
    <property type="evidence" value="ECO:0007669"/>
    <property type="project" value="UniProtKB-KW"/>
</dbReference>
<dbReference type="STRING" id="94130.A0A2Z6SGF8"/>
<dbReference type="InterPro" id="IPR002133">
    <property type="entry name" value="S-AdoMet_synthetase"/>
</dbReference>
<proteinExistence type="inferred from homology"/>
<gene>
    <name evidence="17" type="ORF">RCL2_001313300</name>
    <name evidence="16" type="ORF">RclHR1_00860040</name>
</gene>
<dbReference type="CDD" id="cd18079">
    <property type="entry name" value="S-AdoMet_synt"/>
    <property type="match status" value="1"/>
</dbReference>
<evidence type="ECO:0000259" key="15">
    <source>
        <dbReference type="Pfam" id="PF02773"/>
    </source>
</evidence>
<comment type="function">
    <text evidence="11">Catalyzes the formation of S-adenosylmethionine from methionine and ATP.</text>
</comment>
<dbReference type="SUPFAM" id="SSF55973">
    <property type="entry name" value="S-adenosylmethionine synthetase"/>
    <property type="match status" value="3"/>
</dbReference>
<dbReference type="InterPro" id="IPR022629">
    <property type="entry name" value="S-AdoMet_synt_central"/>
</dbReference>
<keyword evidence="5 11" id="KW-0479">Metal-binding</keyword>
<comment type="cofactor">
    <cofactor evidence="11">
        <name>Mg(2+)</name>
        <dbReference type="ChEBI" id="CHEBI:18420"/>
    </cofactor>
    <text evidence="11">Binds 2 magnesium ions per subunit. The magnesium ions interact primarily with the substrate.</text>
</comment>
<organism evidence="16 18">
    <name type="scientific">Rhizophagus clarus</name>
    <dbReference type="NCBI Taxonomy" id="94130"/>
    <lineage>
        <taxon>Eukaryota</taxon>
        <taxon>Fungi</taxon>
        <taxon>Fungi incertae sedis</taxon>
        <taxon>Mucoromycota</taxon>
        <taxon>Glomeromycotina</taxon>
        <taxon>Glomeromycetes</taxon>
        <taxon>Glomerales</taxon>
        <taxon>Glomeraceae</taxon>
        <taxon>Rhizophagus</taxon>
    </lineage>
</organism>
<dbReference type="OrthoDB" id="5852090at2759"/>
<evidence type="ECO:0000256" key="8">
    <source>
        <dbReference type="ARBA" id="ARBA00022842"/>
    </source>
</evidence>
<keyword evidence="9 11" id="KW-0630">Potassium</keyword>
<evidence type="ECO:0000259" key="13">
    <source>
        <dbReference type="Pfam" id="PF00438"/>
    </source>
</evidence>
<evidence type="ECO:0000256" key="1">
    <source>
        <dbReference type="ARBA" id="ARBA00005224"/>
    </source>
</evidence>
<reference evidence="16 18" key="1">
    <citation type="submission" date="2017-11" db="EMBL/GenBank/DDBJ databases">
        <title>The genome of Rhizophagus clarus HR1 reveals common genetic basis of auxotrophy among arbuscular mycorrhizal fungi.</title>
        <authorList>
            <person name="Kobayashi Y."/>
        </authorList>
    </citation>
    <scope>NUCLEOTIDE SEQUENCE [LARGE SCALE GENOMIC DNA]</scope>
    <source>
        <strain evidence="16 18">HR1</strain>
    </source>
</reference>
<dbReference type="EMBL" id="BLAL01000160">
    <property type="protein sequence ID" value="GES86060.1"/>
    <property type="molecule type" value="Genomic_DNA"/>
</dbReference>
<dbReference type="GO" id="GO:0006556">
    <property type="term" value="P:S-adenosylmethionine biosynthetic process"/>
    <property type="evidence" value="ECO:0007669"/>
    <property type="project" value="UniProtKB-UniPathway"/>
</dbReference>
<keyword evidence="4 11" id="KW-0808">Transferase</keyword>
<comment type="catalytic activity">
    <reaction evidence="10 11">
        <text>L-methionine + ATP + H2O = S-adenosyl-L-methionine + phosphate + diphosphate</text>
        <dbReference type="Rhea" id="RHEA:21080"/>
        <dbReference type="ChEBI" id="CHEBI:15377"/>
        <dbReference type="ChEBI" id="CHEBI:30616"/>
        <dbReference type="ChEBI" id="CHEBI:33019"/>
        <dbReference type="ChEBI" id="CHEBI:43474"/>
        <dbReference type="ChEBI" id="CHEBI:57844"/>
        <dbReference type="ChEBI" id="CHEBI:59789"/>
        <dbReference type="EC" id="2.5.1.6"/>
    </reaction>
</comment>
<feature type="domain" description="S-adenosylmethionine synthetase central" evidence="14">
    <location>
        <begin position="119"/>
        <end position="240"/>
    </location>
</feature>
<keyword evidence="8 11" id="KW-0460">Magnesium</keyword>
<evidence type="ECO:0000259" key="14">
    <source>
        <dbReference type="Pfam" id="PF02772"/>
    </source>
</evidence>
<evidence type="ECO:0000256" key="10">
    <source>
        <dbReference type="ARBA" id="ARBA00048344"/>
    </source>
</evidence>
<dbReference type="InterPro" id="IPR022628">
    <property type="entry name" value="S-AdoMet_synt_N"/>
</dbReference>
<dbReference type="Proteomes" id="UP000247702">
    <property type="component" value="Unassembled WGS sequence"/>
</dbReference>
<sequence length="388" mass="42808">MSDEGTFLFTSESVGEGHPDKIADQVSDAILDACLKVDPFSKVACETATKTGLIFVFGEITSKAVLDYQKIVRDTIKRIGYDDSSKGFDYKTCNVLVAIEQQSPDIAQGLVQQGQDLEKIGAGDQGIMFGYATDETPELMPFSLILAHKLNKKMADLRRDQTLSWLRPDTKTQVTVRYKKDNGALVPIEVDSIVISAQHSPEIDTPQLREQIMEHVVKKVIPAEYLTERTTYHIQPSGLFIIGGPQGDAGLTGRKIIVDTYGGHGAHGGGAFSGKDWSKVDRSAAYTARWIAKSLVAAKLARRVLVQLSYAIGVAEPLSIYVDTYGTSTVKESEILNIIKKNFDLKPGIIVQQLGLHKPSDWSYQQTAVYGHFGREEFPWEKVKPLDI</sequence>
<feature type="domain" description="S-adenosylmethionine synthetase N-terminal" evidence="13">
    <location>
        <begin position="7"/>
        <end position="104"/>
    </location>
</feature>
<dbReference type="Proteomes" id="UP000615446">
    <property type="component" value="Unassembled WGS sequence"/>
</dbReference>
<comment type="caution">
    <text evidence="16">The sequence shown here is derived from an EMBL/GenBank/DDBJ whole genome shotgun (WGS) entry which is preliminary data.</text>
</comment>
<dbReference type="AlphaFoldDB" id="A0A2Z6SGF8"/>